<evidence type="ECO:0000256" key="1">
    <source>
        <dbReference type="SAM" id="Coils"/>
    </source>
</evidence>
<dbReference type="Pfam" id="PF13558">
    <property type="entry name" value="SbcC_Walker_B"/>
    <property type="match status" value="1"/>
</dbReference>
<feature type="coiled-coil region" evidence="1">
    <location>
        <begin position="451"/>
        <end position="499"/>
    </location>
</feature>
<dbReference type="SUPFAM" id="SSF52540">
    <property type="entry name" value="P-loop containing nucleoside triphosphate hydrolases"/>
    <property type="match status" value="1"/>
</dbReference>
<feature type="coiled-coil region" evidence="1">
    <location>
        <begin position="1215"/>
        <end position="1242"/>
    </location>
</feature>
<feature type="coiled-coil region" evidence="1">
    <location>
        <begin position="312"/>
        <end position="403"/>
    </location>
</feature>
<dbReference type="InterPro" id="IPR013496">
    <property type="entry name" value="CHP02680"/>
</dbReference>
<accession>A0A840USH5</accession>
<dbReference type="EMBL" id="JACHFH010000033">
    <property type="protein sequence ID" value="MBB5337092.1"/>
    <property type="molecule type" value="Genomic_DNA"/>
</dbReference>
<evidence type="ECO:0000313" key="3">
    <source>
        <dbReference type="Proteomes" id="UP000559117"/>
    </source>
</evidence>
<feature type="coiled-coil region" evidence="1">
    <location>
        <begin position="808"/>
        <end position="879"/>
    </location>
</feature>
<keyword evidence="3" id="KW-1185">Reference proteome</keyword>
<sequence length="1395" mass="162785">MESNKWQLHRAGILNYWYYDEAEFLFAGGRLLLRGSNGAGKSVTMQSLITLLLDGVKSAERLDSFGSRSRRIEDYLLGEKEISNYDERTGYLFLEYKRQKSEQYITTGIGLHARRNAGKVDFWGFIVTDNRRINKDFYLYKMEKNPQTGEKQRIPLSRRELENRLGTGGRLTLSQKEYMQLVNRYIFGFKDIDKYRELMRLLIQLRSPKLSRDFKPSVIYEILNESLPALSEEQLQPLSETIESMEKTKLAIEQLQREEKSFNGICREYDAYNRGVLVQQILADRTYKQRYESAKKNYAACLQEQETAQQCCQLAQEQQQKLIIEQDELSNENEELKNNKIYRAASDKRDKEELLQKKQNDYERLAETLSEKKRREFELTDVVHTYEEKIVQLETTVADILDELTDIAKTAQFVFAEVMQAGYAVNNNDNAVHFSAWQQEIDNYSSHLQCLRRAAQAYQKLTDNYSRIEKELGQENKLLDEYQRQYEKITAQLEEQRDKLVKAYYEWKNKYKNILPIDIEAETRIITVLQELYDGQQWEDAAIVLENQCIDIIQSNNAILGEFIAKQKILDNEIVQLEQQLKVLRETKEAVPMLSEEMQQARKYLTENKIKWTAFYESVEFRETVTAQQQCAIEAALTGSGVLNALILESDAVNERLPQQMRGNIVGSAMVPVLAKTLFDYLQPGEKTVVGKERIASILSSIVVDEAFYAYSADAYISINVQNGAYHYGNISGCEILSAEAMYLGSQARKLYRQKQIIEKQQILQERQAENIEIKNAVEKIKNKITQIVMAKKDFPAEKEIKLVYNSQQQYQSELERQSKKVADKERAKGKLAEEMRQQQQEINKLRGNNTLPFTSEAYENAQDEMQRYNSYFAKLQIEQKDYDNVQRNRQRICADIDYVQTEIDEFIGQRLECELEVNKLKKRLDTINSYLQETDIDKLDKRIAAVMQRLSLLPKAINEQVAINAKNQGVIEQTTVQLEQLQLECNFYKKITEAAQKLLNDEIARGLIIPAITDESELANIVKKWEKSGRKTLTQLMSKLNEKFSYEQMHLQEYRLQIRQLDEQIMTIPNLDGADRKSEWENEWNNLAEKAKRQIIVIETAGNLLNPYQQADIIKKHLIEQENLLSEQDKRLYEEIIMNNIGRAISQKIYAAEHWVKQMNSLMQKSDTSSGIKFRLEWKPLRGQDDAELDTGELVDLLHMDPALLKDEDMKKIVEHFSARIKQAKEEAELQQKDLEFFQQAVRDLLDYRQWFNFKLFYDQGQQIKKRELTDKIFFRFSGGEKAMAMYIPLFSAAYSRYLEAGKDAPFIITLDEAFAGVDEKNIRDMFNLVEKLGFNYIMNSQAIWGDYDVVPQLNMYELLRPANAPYVQLFGCHWDGHVRKMLLTGEDIQADEK</sequence>
<dbReference type="Gene3D" id="3.40.1140.10">
    <property type="match status" value="1"/>
</dbReference>
<organism evidence="2 3">
    <name type="scientific">Pectinatus brassicae</name>
    <dbReference type="NCBI Taxonomy" id="862415"/>
    <lineage>
        <taxon>Bacteria</taxon>
        <taxon>Bacillati</taxon>
        <taxon>Bacillota</taxon>
        <taxon>Negativicutes</taxon>
        <taxon>Selenomonadales</taxon>
        <taxon>Selenomonadaceae</taxon>
        <taxon>Pectinatus</taxon>
    </lineage>
</organism>
<reference evidence="2 3" key="1">
    <citation type="submission" date="2020-08" db="EMBL/GenBank/DDBJ databases">
        <title>Genomic Encyclopedia of Type Strains, Phase IV (KMG-IV): sequencing the most valuable type-strain genomes for metagenomic binning, comparative biology and taxonomic classification.</title>
        <authorList>
            <person name="Goeker M."/>
        </authorList>
    </citation>
    <scope>NUCLEOTIDE SEQUENCE [LARGE SCALE GENOMIC DNA]</scope>
    <source>
        <strain evidence="2 3">DSM 24661</strain>
    </source>
</reference>
<name>A0A840USH5_9FIRM</name>
<dbReference type="Proteomes" id="UP000559117">
    <property type="component" value="Unassembled WGS sequence"/>
</dbReference>
<dbReference type="RefSeq" id="WP_183862624.1">
    <property type="nucleotide sequence ID" value="NZ_JACHFH010000033.1"/>
</dbReference>
<proteinExistence type="predicted"/>
<protein>
    <submittedName>
        <fullName evidence="2">Uncharacterized protein (TIGR02680 family)</fullName>
    </submittedName>
</protein>
<dbReference type="NCBIfam" id="TIGR02680">
    <property type="entry name" value="TIGR02680 family protein"/>
    <property type="match status" value="1"/>
</dbReference>
<evidence type="ECO:0000313" key="2">
    <source>
        <dbReference type="EMBL" id="MBB5337092.1"/>
    </source>
</evidence>
<gene>
    <name evidence="2" type="ORF">HNR32_002249</name>
</gene>
<keyword evidence="1" id="KW-0175">Coiled coil</keyword>
<comment type="caution">
    <text evidence="2">The sequence shown here is derived from an EMBL/GenBank/DDBJ whole genome shotgun (WGS) entry which is preliminary data.</text>
</comment>
<dbReference type="InterPro" id="IPR027417">
    <property type="entry name" value="P-loop_NTPase"/>
</dbReference>